<dbReference type="OrthoDB" id="7064788at2"/>
<accession>A0A4V1ZDK9</accession>
<sequence>MRYFLLATLLIVHSLTQAQTLIDKIKQLRYDTQWQQVAAIPLQFPTYHPQGMVRIGKFFYMSSVEVIKPPKNGETGEGIGHLFKMDSTGKLLAQTTLGEGSMYHPGGIDYDGKHIWVPVAEYRPNSQAIIYKVDPANMLSTEVFRFKEHIGGIVHNTDAHTLFGISWGSRNFYQWKLTSKGQVSNASASPQDLRISNPSFYIDYQDCHYLGNHMMLCSGLQRYTHNNQTIRIGGFDLISLKDYRPVHQVPIRLWSPTGLPMTSNPFWIESTADGISTYFLPDDDKASTLFIYKAVLKP</sequence>
<comment type="caution">
    <text evidence="2">The sequence shown here is derived from an EMBL/GenBank/DDBJ whole genome shotgun (WGS) entry which is preliminary data.</text>
</comment>
<name>A0A4V1ZDK9_9BACT</name>
<dbReference type="InterPro" id="IPR046312">
    <property type="entry name" value="DUF6454"/>
</dbReference>
<dbReference type="EMBL" id="SEWF01000007">
    <property type="protein sequence ID" value="RYU96520.1"/>
    <property type="molecule type" value="Genomic_DNA"/>
</dbReference>
<keyword evidence="3" id="KW-1185">Reference proteome</keyword>
<evidence type="ECO:0000313" key="3">
    <source>
        <dbReference type="Proteomes" id="UP000293162"/>
    </source>
</evidence>
<reference evidence="2 3" key="1">
    <citation type="submission" date="2019-02" db="EMBL/GenBank/DDBJ databases">
        <title>Bacterial novel species Emticicia sp. 17J42-9 isolated from soil.</title>
        <authorList>
            <person name="Jung H.-Y."/>
        </authorList>
    </citation>
    <scope>NUCLEOTIDE SEQUENCE [LARGE SCALE GENOMIC DNA]</scope>
    <source>
        <strain evidence="2 3">17J42-9</strain>
    </source>
</reference>
<dbReference type="SUPFAM" id="SSF75011">
    <property type="entry name" value="3-carboxy-cis,cis-mucoante lactonizing enzyme"/>
    <property type="match status" value="1"/>
</dbReference>
<dbReference type="RefSeq" id="WP_130020196.1">
    <property type="nucleotide sequence ID" value="NZ_SEWF01000007.1"/>
</dbReference>
<dbReference type="AlphaFoldDB" id="A0A4V1ZDK9"/>
<feature type="chain" id="PRO_5020637783" evidence="1">
    <location>
        <begin position="19"/>
        <end position="298"/>
    </location>
</feature>
<evidence type="ECO:0000256" key="1">
    <source>
        <dbReference type="SAM" id="SignalP"/>
    </source>
</evidence>
<dbReference type="Pfam" id="PF20055">
    <property type="entry name" value="DUF6454"/>
    <property type="match status" value="1"/>
</dbReference>
<proteinExistence type="predicted"/>
<evidence type="ECO:0000313" key="2">
    <source>
        <dbReference type="EMBL" id="RYU96520.1"/>
    </source>
</evidence>
<protein>
    <submittedName>
        <fullName evidence="2">Uncharacterized protein</fullName>
    </submittedName>
</protein>
<dbReference type="Proteomes" id="UP000293162">
    <property type="component" value="Unassembled WGS sequence"/>
</dbReference>
<gene>
    <name evidence="2" type="ORF">EWM59_06820</name>
</gene>
<organism evidence="2 3">
    <name type="scientific">Emticicia agri</name>
    <dbReference type="NCBI Taxonomy" id="2492393"/>
    <lineage>
        <taxon>Bacteria</taxon>
        <taxon>Pseudomonadati</taxon>
        <taxon>Bacteroidota</taxon>
        <taxon>Cytophagia</taxon>
        <taxon>Cytophagales</taxon>
        <taxon>Leadbetterellaceae</taxon>
        <taxon>Emticicia</taxon>
    </lineage>
</organism>
<keyword evidence="1" id="KW-0732">Signal</keyword>
<feature type="signal peptide" evidence="1">
    <location>
        <begin position="1"/>
        <end position="18"/>
    </location>
</feature>